<feature type="domain" description="Ricin B lectin" evidence="2">
    <location>
        <begin position="18"/>
        <end position="168"/>
    </location>
</feature>
<evidence type="ECO:0000313" key="4">
    <source>
        <dbReference type="Proteomes" id="UP001329825"/>
    </source>
</evidence>
<dbReference type="CDD" id="cd00161">
    <property type="entry name" value="beta-trefoil_Ricin-like"/>
    <property type="match status" value="1"/>
</dbReference>
<dbReference type="EMBL" id="CP141884">
    <property type="protein sequence ID" value="WRT66617.1"/>
    <property type="molecule type" value="Genomic_DNA"/>
</dbReference>
<evidence type="ECO:0000256" key="1">
    <source>
        <dbReference type="SAM" id="SignalP"/>
    </source>
</evidence>
<proteinExistence type="predicted"/>
<evidence type="ECO:0000313" key="3">
    <source>
        <dbReference type="EMBL" id="WRT66617.1"/>
    </source>
</evidence>
<sequence length="168" mass="18657">MVNKILLTVQTLLVSVSATDFYKIHPKSHEDLCITVKNGKLEKGAELEIERCLPNDSVDVKTQQFAGQQDDNIFIMFSKDATELNIDNGGGTARGNGLTLESAGNHPIPPPSSYWSYDEERLYSVDYNQKRQLCLDVIENGGSVDVGSKNLQIWDCIDGASNQLWTFT</sequence>
<dbReference type="InterPro" id="IPR035992">
    <property type="entry name" value="Ricin_B-like_lectins"/>
</dbReference>
<dbReference type="Pfam" id="PF00652">
    <property type="entry name" value="Ricin_B_lectin"/>
    <property type="match status" value="1"/>
</dbReference>
<keyword evidence="4" id="KW-1185">Reference proteome</keyword>
<feature type="chain" id="PRO_5045348640" description="Ricin B lectin domain-containing protein" evidence="1">
    <location>
        <begin position="19"/>
        <end position="168"/>
    </location>
</feature>
<dbReference type="GeneID" id="87955707"/>
<dbReference type="Gene3D" id="2.80.10.50">
    <property type="match status" value="1"/>
</dbReference>
<dbReference type="RefSeq" id="XP_062791357.1">
    <property type="nucleotide sequence ID" value="XM_062935306.1"/>
</dbReference>
<dbReference type="SUPFAM" id="SSF50370">
    <property type="entry name" value="Ricin B-like lectins"/>
    <property type="match status" value="1"/>
</dbReference>
<gene>
    <name evidence="3" type="ORF">IL334_003576</name>
</gene>
<name>A0ABZ1CZ48_9TREE</name>
<protein>
    <recommendedName>
        <fullName evidence="2">Ricin B lectin domain-containing protein</fullName>
    </recommendedName>
</protein>
<accession>A0ABZ1CZ48</accession>
<dbReference type="PROSITE" id="PS50231">
    <property type="entry name" value="RICIN_B_LECTIN"/>
    <property type="match status" value="1"/>
</dbReference>
<dbReference type="Proteomes" id="UP001329825">
    <property type="component" value="Chromosome 4"/>
</dbReference>
<organism evidence="3 4">
    <name type="scientific">Kwoniella shivajii</name>
    <dbReference type="NCBI Taxonomy" id="564305"/>
    <lineage>
        <taxon>Eukaryota</taxon>
        <taxon>Fungi</taxon>
        <taxon>Dikarya</taxon>
        <taxon>Basidiomycota</taxon>
        <taxon>Agaricomycotina</taxon>
        <taxon>Tremellomycetes</taxon>
        <taxon>Tremellales</taxon>
        <taxon>Cryptococcaceae</taxon>
        <taxon>Kwoniella</taxon>
    </lineage>
</organism>
<keyword evidence="1" id="KW-0732">Signal</keyword>
<feature type="signal peptide" evidence="1">
    <location>
        <begin position="1"/>
        <end position="18"/>
    </location>
</feature>
<dbReference type="InterPro" id="IPR000772">
    <property type="entry name" value="Ricin_B_lectin"/>
</dbReference>
<evidence type="ECO:0000259" key="2">
    <source>
        <dbReference type="SMART" id="SM00458"/>
    </source>
</evidence>
<reference evidence="3 4" key="1">
    <citation type="submission" date="2024-01" db="EMBL/GenBank/DDBJ databases">
        <title>Comparative genomics of Cryptococcus and Kwoniella reveals pathogenesis evolution and contrasting modes of karyotype evolution via chromosome fusion or intercentromeric recombination.</title>
        <authorList>
            <person name="Coelho M.A."/>
            <person name="David-Palma M."/>
            <person name="Shea T."/>
            <person name="Bowers K."/>
            <person name="McGinley-Smith S."/>
            <person name="Mohammad A.W."/>
            <person name="Gnirke A."/>
            <person name="Yurkov A.M."/>
            <person name="Nowrousian M."/>
            <person name="Sun S."/>
            <person name="Cuomo C.A."/>
            <person name="Heitman J."/>
        </authorList>
    </citation>
    <scope>NUCLEOTIDE SEQUENCE [LARGE SCALE GENOMIC DNA]</scope>
    <source>
        <strain evidence="3">CBS 11374</strain>
    </source>
</reference>
<dbReference type="SMART" id="SM00458">
    <property type="entry name" value="RICIN"/>
    <property type="match status" value="1"/>
</dbReference>